<dbReference type="PANTHER" id="PTHR23514:SF3">
    <property type="entry name" value="BYPASS OF STOP CODON PROTEIN 6"/>
    <property type="match status" value="1"/>
</dbReference>
<dbReference type="InterPro" id="IPR051788">
    <property type="entry name" value="MFS_Transporter"/>
</dbReference>
<keyword evidence="4 7" id="KW-0812">Transmembrane</keyword>
<dbReference type="GO" id="GO:0005886">
    <property type="term" value="C:plasma membrane"/>
    <property type="evidence" value="ECO:0007669"/>
    <property type="project" value="UniProtKB-SubCell"/>
</dbReference>
<evidence type="ECO:0000256" key="4">
    <source>
        <dbReference type="ARBA" id="ARBA00022692"/>
    </source>
</evidence>
<evidence type="ECO:0000313" key="9">
    <source>
        <dbReference type="EMBL" id="MBH1941802.1"/>
    </source>
</evidence>
<dbReference type="Pfam" id="PF07690">
    <property type="entry name" value="MFS_1"/>
    <property type="match status" value="1"/>
</dbReference>
<organism evidence="9 10">
    <name type="scientific">Mobilitalea sibirica</name>
    <dbReference type="NCBI Taxonomy" id="1462919"/>
    <lineage>
        <taxon>Bacteria</taxon>
        <taxon>Bacillati</taxon>
        <taxon>Bacillota</taxon>
        <taxon>Clostridia</taxon>
        <taxon>Lachnospirales</taxon>
        <taxon>Lachnospiraceae</taxon>
        <taxon>Mobilitalea</taxon>
    </lineage>
</organism>
<feature type="transmembrane region" description="Helical" evidence="7">
    <location>
        <begin position="297"/>
        <end position="318"/>
    </location>
</feature>
<comment type="caution">
    <text evidence="9">The sequence shown here is derived from an EMBL/GenBank/DDBJ whole genome shotgun (WGS) entry which is preliminary data.</text>
</comment>
<dbReference type="EMBL" id="JAEAGR010000014">
    <property type="protein sequence ID" value="MBH1941802.1"/>
    <property type="molecule type" value="Genomic_DNA"/>
</dbReference>
<dbReference type="InterPro" id="IPR011701">
    <property type="entry name" value="MFS"/>
</dbReference>
<dbReference type="SUPFAM" id="SSF103473">
    <property type="entry name" value="MFS general substrate transporter"/>
    <property type="match status" value="1"/>
</dbReference>
<protein>
    <submittedName>
        <fullName evidence="9">MFS transporter</fullName>
    </submittedName>
</protein>
<dbReference type="Proteomes" id="UP000623269">
    <property type="component" value="Unassembled WGS sequence"/>
</dbReference>
<dbReference type="RefSeq" id="WP_197662048.1">
    <property type="nucleotide sequence ID" value="NZ_JAEAGR010000014.1"/>
</dbReference>
<keyword evidence="10" id="KW-1185">Reference proteome</keyword>
<feature type="transmembrane region" description="Helical" evidence="7">
    <location>
        <begin position="156"/>
        <end position="179"/>
    </location>
</feature>
<evidence type="ECO:0000256" key="6">
    <source>
        <dbReference type="ARBA" id="ARBA00023136"/>
    </source>
</evidence>
<gene>
    <name evidence="9" type="ORF">I5677_12940</name>
</gene>
<keyword evidence="3" id="KW-0813">Transport</keyword>
<feature type="transmembrane region" description="Helical" evidence="7">
    <location>
        <begin position="66"/>
        <end position="86"/>
    </location>
</feature>
<feature type="transmembrane region" description="Helical" evidence="7">
    <location>
        <begin position="330"/>
        <end position="352"/>
    </location>
</feature>
<evidence type="ECO:0000313" key="10">
    <source>
        <dbReference type="Proteomes" id="UP000623269"/>
    </source>
</evidence>
<feature type="domain" description="Major facilitator superfamily (MFS) profile" evidence="8">
    <location>
        <begin position="5"/>
        <end position="383"/>
    </location>
</feature>
<comment type="similarity">
    <text evidence="2">Belongs to the major facilitator superfamily.</text>
</comment>
<dbReference type="PANTHER" id="PTHR23514">
    <property type="entry name" value="BYPASS OF STOP CODON PROTEIN 6"/>
    <property type="match status" value="1"/>
</dbReference>
<feature type="transmembrane region" description="Helical" evidence="7">
    <location>
        <begin position="358"/>
        <end position="379"/>
    </location>
</feature>
<keyword evidence="6 7" id="KW-0472">Membrane</keyword>
<reference evidence="9" key="1">
    <citation type="submission" date="2020-12" db="EMBL/GenBank/DDBJ databases">
        <title>M. sibirica DSM 26468T genome.</title>
        <authorList>
            <person name="Thieme N."/>
            <person name="Rettenmaier R."/>
            <person name="Zverlov V."/>
            <person name="Liebl W."/>
        </authorList>
    </citation>
    <scope>NUCLEOTIDE SEQUENCE</scope>
    <source>
        <strain evidence="9">DSM 26468</strain>
    </source>
</reference>
<evidence type="ECO:0000256" key="2">
    <source>
        <dbReference type="ARBA" id="ARBA00008335"/>
    </source>
</evidence>
<name>A0A8J7KXH9_9FIRM</name>
<evidence type="ECO:0000256" key="3">
    <source>
        <dbReference type="ARBA" id="ARBA00022448"/>
    </source>
</evidence>
<evidence type="ECO:0000259" key="8">
    <source>
        <dbReference type="PROSITE" id="PS50850"/>
    </source>
</evidence>
<dbReference type="GO" id="GO:0022857">
    <property type="term" value="F:transmembrane transporter activity"/>
    <property type="evidence" value="ECO:0007669"/>
    <property type="project" value="InterPro"/>
</dbReference>
<proteinExistence type="inferred from homology"/>
<feature type="transmembrane region" description="Helical" evidence="7">
    <location>
        <begin position="92"/>
        <end position="113"/>
    </location>
</feature>
<sequence>MYSLLLALIYLAFISLGLPDALLGSAWPTMYPILNVPVSYAGILSMIIAGGTIVSSLNANRLTSKFGTGFLTAISVLMTAISLLGFSVSNSFWMLCLWAIPYGLGAGAVDAALNNFVALHYASRHMSWLHCFWGVGASIGPYIMSYSLAVKNSWESGYSSVGVFQIILTIILMISLPVWKKQAQNKRTSQTGTVKHLKIHEALRIKGVKQVLLAFFAYCALETTTGLWASSYLVLHRGIEAETAAGWASLFYLGITFGRFLNGFVADRFGNRNMIRVGLAIIGIGLIAVILPINLGFVTLVGLVFIGLGCAPIYPCIIHETPSNFGAENSGAIIGIQMASAYTGTTFMPPIFGLLADYTTIAIYPIYLGMLLVLMLIMTERLNRMIASRKMEN</sequence>
<accession>A0A8J7KXH9</accession>
<evidence type="ECO:0000256" key="7">
    <source>
        <dbReference type="SAM" id="Phobius"/>
    </source>
</evidence>
<dbReference type="PROSITE" id="PS50850">
    <property type="entry name" value="MFS"/>
    <property type="match status" value="1"/>
</dbReference>
<comment type="subcellular location">
    <subcellularLocation>
        <location evidence="1">Cell membrane</location>
        <topology evidence="1">Multi-pass membrane protein</topology>
    </subcellularLocation>
</comment>
<feature type="transmembrane region" description="Helical" evidence="7">
    <location>
        <begin position="244"/>
        <end position="261"/>
    </location>
</feature>
<feature type="transmembrane region" description="Helical" evidence="7">
    <location>
        <begin position="40"/>
        <end position="59"/>
    </location>
</feature>
<keyword evidence="5 7" id="KW-1133">Transmembrane helix</keyword>
<dbReference type="InterPro" id="IPR036259">
    <property type="entry name" value="MFS_trans_sf"/>
</dbReference>
<dbReference type="Gene3D" id="1.20.1250.20">
    <property type="entry name" value="MFS general substrate transporter like domains"/>
    <property type="match status" value="2"/>
</dbReference>
<dbReference type="AlphaFoldDB" id="A0A8J7KXH9"/>
<feature type="transmembrane region" description="Helical" evidence="7">
    <location>
        <begin position="125"/>
        <end position="144"/>
    </location>
</feature>
<evidence type="ECO:0000256" key="1">
    <source>
        <dbReference type="ARBA" id="ARBA00004651"/>
    </source>
</evidence>
<evidence type="ECO:0000256" key="5">
    <source>
        <dbReference type="ARBA" id="ARBA00022989"/>
    </source>
</evidence>
<feature type="transmembrane region" description="Helical" evidence="7">
    <location>
        <begin position="211"/>
        <end position="232"/>
    </location>
</feature>
<dbReference type="InterPro" id="IPR020846">
    <property type="entry name" value="MFS_dom"/>
</dbReference>
<feature type="transmembrane region" description="Helical" evidence="7">
    <location>
        <begin position="273"/>
        <end position="291"/>
    </location>
</feature>